<evidence type="ECO:0000313" key="8">
    <source>
        <dbReference type="EMBL" id="KAJ3252594.1"/>
    </source>
</evidence>
<dbReference type="PROSITE" id="PS50217">
    <property type="entry name" value="BZIP"/>
    <property type="match status" value="1"/>
</dbReference>
<dbReference type="Pfam" id="PF07716">
    <property type="entry name" value="bZIP_2"/>
    <property type="match status" value="1"/>
</dbReference>
<reference evidence="8" key="1">
    <citation type="submission" date="2020-05" db="EMBL/GenBank/DDBJ databases">
        <title>Phylogenomic resolution of chytrid fungi.</title>
        <authorList>
            <person name="Stajich J.E."/>
            <person name="Amses K."/>
            <person name="Simmons R."/>
            <person name="Seto K."/>
            <person name="Myers J."/>
            <person name="Bonds A."/>
            <person name="Quandt C.A."/>
            <person name="Barry K."/>
            <person name="Liu P."/>
            <person name="Grigoriev I."/>
            <person name="Longcore J.E."/>
            <person name="James T.Y."/>
        </authorList>
    </citation>
    <scope>NUCLEOTIDE SEQUENCE</scope>
    <source>
        <strain evidence="8">PLAUS21</strain>
    </source>
</reference>
<dbReference type="Gene3D" id="1.20.5.170">
    <property type="match status" value="1"/>
</dbReference>
<dbReference type="CDD" id="cd14705">
    <property type="entry name" value="bZIP_Zip1"/>
    <property type="match status" value="1"/>
</dbReference>
<feature type="region of interest" description="Disordered" evidence="6">
    <location>
        <begin position="32"/>
        <end position="75"/>
    </location>
</feature>
<comment type="caution">
    <text evidence="8">The sequence shown here is derived from an EMBL/GenBank/DDBJ whole genome shotgun (WGS) entry which is preliminary data.</text>
</comment>
<dbReference type="InterPro" id="IPR046347">
    <property type="entry name" value="bZIP_sf"/>
</dbReference>
<evidence type="ECO:0000313" key="9">
    <source>
        <dbReference type="Proteomes" id="UP001210925"/>
    </source>
</evidence>
<dbReference type="GO" id="GO:0000977">
    <property type="term" value="F:RNA polymerase II transcription regulatory region sequence-specific DNA binding"/>
    <property type="evidence" value="ECO:0007669"/>
    <property type="project" value="TreeGrafter"/>
</dbReference>
<evidence type="ECO:0000256" key="4">
    <source>
        <dbReference type="ARBA" id="ARBA00023163"/>
    </source>
</evidence>
<dbReference type="SUPFAM" id="SSF57959">
    <property type="entry name" value="Leucine zipper domain"/>
    <property type="match status" value="1"/>
</dbReference>
<name>A0AAD5Y0L9_9FUNG</name>
<evidence type="ECO:0000256" key="3">
    <source>
        <dbReference type="ARBA" id="ARBA00023125"/>
    </source>
</evidence>
<gene>
    <name evidence="8" type="ORF">HK103_001393</name>
</gene>
<organism evidence="8 9">
    <name type="scientific">Boothiomyces macroporosus</name>
    <dbReference type="NCBI Taxonomy" id="261099"/>
    <lineage>
        <taxon>Eukaryota</taxon>
        <taxon>Fungi</taxon>
        <taxon>Fungi incertae sedis</taxon>
        <taxon>Chytridiomycota</taxon>
        <taxon>Chytridiomycota incertae sedis</taxon>
        <taxon>Chytridiomycetes</taxon>
        <taxon>Rhizophydiales</taxon>
        <taxon>Terramycetaceae</taxon>
        <taxon>Boothiomyces</taxon>
    </lineage>
</organism>
<evidence type="ECO:0000256" key="1">
    <source>
        <dbReference type="ARBA" id="ARBA00004123"/>
    </source>
</evidence>
<protein>
    <recommendedName>
        <fullName evidence="7">BZIP domain-containing protein</fullName>
    </recommendedName>
</protein>
<dbReference type="PROSITE" id="PS00036">
    <property type="entry name" value="BZIP_BASIC"/>
    <property type="match status" value="1"/>
</dbReference>
<dbReference type="GO" id="GO:0005634">
    <property type="term" value="C:nucleus"/>
    <property type="evidence" value="ECO:0007669"/>
    <property type="project" value="UniProtKB-SubCell"/>
</dbReference>
<keyword evidence="9" id="KW-1185">Reference proteome</keyword>
<dbReference type="InterPro" id="IPR004827">
    <property type="entry name" value="bZIP"/>
</dbReference>
<keyword evidence="4" id="KW-0804">Transcription</keyword>
<evidence type="ECO:0000259" key="7">
    <source>
        <dbReference type="PROSITE" id="PS50217"/>
    </source>
</evidence>
<accession>A0AAD5Y0L9</accession>
<dbReference type="SMART" id="SM00338">
    <property type="entry name" value="BRLZ"/>
    <property type="match status" value="1"/>
</dbReference>
<proteinExistence type="predicted"/>
<feature type="domain" description="BZIP" evidence="7">
    <location>
        <begin position="54"/>
        <end position="117"/>
    </location>
</feature>
<evidence type="ECO:0000256" key="6">
    <source>
        <dbReference type="SAM" id="MobiDB-lite"/>
    </source>
</evidence>
<evidence type="ECO:0000256" key="2">
    <source>
        <dbReference type="ARBA" id="ARBA00023015"/>
    </source>
</evidence>
<sequence>MSDSIENLLSIGSWDQQRPSDLDFWLATEFSSSKPEEPIVAQKPEKKRKTISEADDEDDKRRRNTEASARFRAKKKAREQAIQKEAKELQEKVVRLEEKIKEQEMEIKWLRQLVNEKQQQAQNASGNISQQQIQEQINAAVTFALQNQFLSK</sequence>
<dbReference type="EMBL" id="JADGKB010000136">
    <property type="protein sequence ID" value="KAJ3252594.1"/>
    <property type="molecule type" value="Genomic_DNA"/>
</dbReference>
<dbReference type="PANTHER" id="PTHR13044:SF14">
    <property type="entry name" value="CRYPTOCEPHAL, ISOFORM A"/>
    <property type="match status" value="1"/>
</dbReference>
<dbReference type="PANTHER" id="PTHR13044">
    <property type="entry name" value="ACTIVATING TRANSCRIPTION FACTOR ATF 4/5"/>
    <property type="match status" value="1"/>
</dbReference>
<dbReference type="GO" id="GO:0001228">
    <property type="term" value="F:DNA-binding transcription activator activity, RNA polymerase II-specific"/>
    <property type="evidence" value="ECO:0007669"/>
    <property type="project" value="TreeGrafter"/>
</dbReference>
<keyword evidence="5" id="KW-0539">Nucleus</keyword>
<keyword evidence="2" id="KW-0805">Transcription regulation</keyword>
<dbReference type="AlphaFoldDB" id="A0AAD5Y0L9"/>
<evidence type="ECO:0000256" key="5">
    <source>
        <dbReference type="ARBA" id="ARBA00023242"/>
    </source>
</evidence>
<keyword evidence="3" id="KW-0238">DNA-binding</keyword>
<comment type="subcellular location">
    <subcellularLocation>
        <location evidence="1">Nucleus</location>
    </subcellularLocation>
</comment>
<dbReference type="Proteomes" id="UP001210925">
    <property type="component" value="Unassembled WGS sequence"/>
</dbReference>